<dbReference type="Proteomes" id="UP000677228">
    <property type="component" value="Unassembled WGS sequence"/>
</dbReference>
<name>A0A815U4G3_9BILA</name>
<dbReference type="Proteomes" id="UP000682733">
    <property type="component" value="Unassembled WGS sequence"/>
</dbReference>
<dbReference type="AlphaFoldDB" id="A0A815U4G3"/>
<proteinExistence type="predicted"/>
<evidence type="ECO:0000313" key="5">
    <source>
        <dbReference type="Proteomes" id="UP000663829"/>
    </source>
</evidence>
<dbReference type="Proteomes" id="UP000681722">
    <property type="component" value="Unassembled WGS sequence"/>
</dbReference>
<reference evidence="2" key="1">
    <citation type="submission" date="2021-02" db="EMBL/GenBank/DDBJ databases">
        <authorList>
            <person name="Nowell W R."/>
        </authorList>
    </citation>
    <scope>NUCLEOTIDE SEQUENCE</scope>
</reference>
<dbReference type="EMBL" id="CAJNOK010023766">
    <property type="protein sequence ID" value="CAF1367304.1"/>
    <property type="molecule type" value="Genomic_DNA"/>
</dbReference>
<keyword evidence="5" id="KW-1185">Reference proteome</keyword>
<sequence>MTTMNGIKQESTISTDYSDELRARDTIIEKTKRSIIATTEHLRNSVVMVPLPLTNIPDDSSQRRMEELQEEVQTHLKTTAYSLQKIPSLGNLDWFLLRA</sequence>
<organism evidence="2 5">
    <name type="scientific">Didymodactylos carnosus</name>
    <dbReference type="NCBI Taxonomy" id="1234261"/>
    <lineage>
        <taxon>Eukaryota</taxon>
        <taxon>Metazoa</taxon>
        <taxon>Spiralia</taxon>
        <taxon>Gnathifera</taxon>
        <taxon>Rotifera</taxon>
        <taxon>Eurotatoria</taxon>
        <taxon>Bdelloidea</taxon>
        <taxon>Philodinida</taxon>
        <taxon>Philodinidae</taxon>
        <taxon>Didymodactylos</taxon>
    </lineage>
</organism>
<comment type="caution">
    <text evidence="2">The sequence shown here is derived from an EMBL/GenBank/DDBJ whole genome shotgun (WGS) entry which is preliminary data.</text>
</comment>
<dbReference type="EMBL" id="CAJNOQ010023009">
    <property type="protein sequence ID" value="CAF1509104.1"/>
    <property type="molecule type" value="Genomic_DNA"/>
</dbReference>
<dbReference type="EMBL" id="CAJOBA010045423">
    <property type="protein sequence ID" value="CAF4176646.1"/>
    <property type="molecule type" value="Genomic_DNA"/>
</dbReference>
<feature type="non-terminal residue" evidence="2">
    <location>
        <position position="99"/>
    </location>
</feature>
<evidence type="ECO:0000313" key="1">
    <source>
        <dbReference type="EMBL" id="CAF1367304.1"/>
    </source>
</evidence>
<evidence type="ECO:0000313" key="4">
    <source>
        <dbReference type="EMBL" id="CAF4370019.1"/>
    </source>
</evidence>
<protein>
    <submittedName>
        <fullName evidence="2">Uncharacterized protein</fullName>
    </submittedName>
</protein>
<gene>
    <name evidence="2" type="ORF">GPM918_LOCUS37030</name>
    <name evidence="1" type="ORF">OVA965_LOCUS31506</name>
    <name evidence="4" type="ORF">SRO942_LOCUS37788</name>
    <name evidence="3" type="ORF">TMI583_LOCUS32337</name>
</gene>
<accession>A0A815U4G3</accession>
<dbReference type="Proteomes" id="UP000663829">
    <property type="component" value="Unassembled WGS sequence"/>
</dbReference>
<evidence type="ECO:0000313" key="3">
    <source>
        <dbReference type="EMBL" id="CAF4176646.1"/>
    </source>
</evidence>
<dbReference type="EMBL" id="CAJOBC010088547">
    <property type="protein sequence ID" value="CAF4370019.1"/>
    <property type="molecule type" value="Genomic_DNA"/>
</dbReference>
<evidence type="ECO:0000313" key="2">
    <source>
        <dbReference type="EMBL" id="CAF1509104.1"/>
    </source>
</evidence>